<dbReference type="Pfam" id="PF17164">
    <property type="entry name" value="DUF5122"/>
    <property type="match status" value="2"/>
</dbReference>
<dbReference type="RefSeq" id="WP_379871943.1">
    <property type="nucleotide sequence ID" value="NZ_JBHTBH010000007.1"/>
</dbReference>
<name>A0ABW2KJD2_9ACTN</name>
<dbReference type="InterPro" id="IPR011047">
    <property type="entry name" value="Quinoprotein_ADH-like_sf"/>
</dbReference>
<keyword evidence="1" id="KW-0732">Signal</keyword>
<protein>
    <submittedName>
        <fullName evidence="2">Delta-60 repeat domain-containing protein</fullName>
    </submittedName>
</protein>
<feature type="chain" id="PRO_5045614737" evidence="1">
    <location>
        <begin position="29"/>
        <end position="424"/>
    </location>
</feature>
<keyword evidence="3" id="KW-1185">Reference proteome</keyword>
<organism evidence="2 3">
    <name type="scientific">Marinactinospora rubrisoli</name>
    <dbReference type="NCBI Taxonomy" id="2715399"/>
    <lineage>
        <taxon>Bacteria</taxon>
        <taxon>Bacillati</taxon>
        <taxon>Actinomycetota</taxon>
        <taxon>Actinomycetes</taxon>
        <taxon>Streptosporangiales</taxon>
        <taxon>Nocardiopsidaceae</taxon>
        <taxon>Marinactinospora</taxon>
    </lineage>
</organism>
<accession>A0ABW2KJD2</accession>
<comment type="caution">
    <text evidence="2">The sequence shown here is derived from an EMBL/GenBank/DDBJ whole genome shotgun (WGS) entry which is preliminary data.</text>
</comment>
<dbReference type="EMBL" id="JBHTBH010000007">
    <property type="protein sequence ID" value="MFC7329295.1"/>
    <property type="molecule type" value="Genomic_DNA"/>
</dbReference>
<dbReference type="InterPro" id="IPR013431">
    <property type="entry name" value="Delta_60_rpt"/>
</dbReference>
<feature type="signal peptide" evidence="1">
    <location>
        <begin position="1"/>
        <end position="28"/>
    </location>
</feature>
<dbReference type="SUPFAM" id="SSF50998">
    <property type="entry name" value="Quinoprotein alcohol dehydrogenase-like"/>
    <property type="match status" value="1"/>
</dbReference>
<evidence type="ECO:0000313" key="3">
    <source>
        <dbReference type="Proteomes" id="UP001596540"/>
    </source>
</evidence>
<gene>
    <name evidence="2" type="ORF">ACFQRF_16285</name>
</gene>
<evidence type="ECO:0000256" key="1">
    <source>
        <dbReference type="SAM" id="SignalP"/>
    </source>
</evidence>
<reference evidence="3" key="1">
    <citation type="journal article" date="2019" name="Int. J. Syst. Evol. Microbiol.">
        <title>The Global Catalogue of Microorganisms (GCM) 10K type strain sequencing project: providing services to taxonomists for standard genome sequencing and annotation.</title>
        <authorList>
            <consortium name="The Broad Institute Genomics Platform"/>
            <consortium name="The Broad Institute Genome Sequencing Center for Infectious Disease"/>
            <person name="Wu L."/>
            <person name="Ma J."/>
        </authorList>
    </citation>
    <scope>NUCLEOTIDE SEQUENCE [LARGE SCALE GENOMIC DNA]</scope>
    <source>
        <strain evidence="3">CGMCC 4.7382</strain>
    </source>
</reference>
<evidence type="ECO:0000313" key="2">
    <source>
        <dbReference type="EMBL" id="MFC7329295.1"/>
    </source>
</evidence>
<sequence>MPRSRRVPAALLAALLLPTVLSAPPARAADRHPSVVSGRPAPWTPHVLDGTVRAIAEVGGTVVVGGDFSRVTAADGGATLRRDNLFAFERGTGRISSAFAPGLDGEVLSLAPGPDGTVYVGGRFRAVDGERQSGITRLSVADGARIPEFTATLDGGWAGRVVEHAGRLYVGGRFSSVNGVRRTAVARLDAGTGAVDPDFDITLSHARSGPVRLQDLALSPDGRRLVVNGTFTVADGRRRYQIAVIDTSDRVARLSPWSTEAFTAACDHPDMHTYLRQMDFAPDGSYFVVVTTGGPDPARGLCKTATRWEATDRPDARPTWANHTGGDSLYSVAVTGAAVYVGGHQRWLNNEHAHKEQGPGAVERRGIGALDPVTGRALPWNPGRVRGIGVEALTATADGLYVGSDTEDLAGEYRGRLGMFPLAP</sequence>
<dbReference type="Proteomes" id="UP001596540">
    <property type="component" value="Unassembled WGS sequence"/>
</dbReference>
<dbReference type="Gene3D" id="2.80.10.50">
    <property type="match status" value="1"/>
</dbReference>
<proteinExistence type="predicted"/>